<sequence>MSDLSKSLVIALVLGLAAPALAQDAAAPATEAPAAEAPASEAPAAQAPAADAENKVGSTYVAETQGDWQVQCVRTEDGKDPCQLYQLLKDNKGNSVAEISLFGLPDGQKAAAGATIITPLETLLTENVRIKIDSGEPKVYPFTFCARIGCVARLGFTAEEVAELKKGNKAVLSIVPIAAPDQKVELPVSLKGFTAGYDAVKKANDAAR</sequence>
<dbReference type="EMBL" id="PZKF01000001">
    <property type="protein sequence ID" value="PTE19345.1"/>
    <property type="molecule type" value="Genomic_DNA"/>
</dbReference>
<name>A0A2T4JN72_9RHOB</name>
<reference evidence="2 3" key="1">
    <citation type="submission" date="2018-03" db="EMBL/GenBank/DDBJ databases">
        <title>Rhodobacter veldkampii.</title>
        <authorList>
            <person name="Meyer T.E."/>
            <person name="Miller S."/>
            <person name="Lodha T."/>
            <person name="Gandham S."/>
            <person name="Chintalapati S."/>
            <person name="Chintalapati V.R."/>
        </authorList>
    </citation>
    <scope>NUCLEOTIDE SEQUENCE [LARGE SCALE GENOMIC DNA]</scope>
    <source>
        <strain evidence="2 3">DSM 11550</strain>
    </source>
</reference>
<protein>
    <submittedName>
        <fullName evidence="2">Invasion associated locus B family protein</fullName>
    </submittedName>
</protein>
<dbReference type="Proteomes" id="UP000241899">
    <property type="component" value="Unassembled WGS sequence"/>
</dbReference>
<accession>A0A2T4JN72</accession>
<keyword evidence="3" id="KW-1185">Reference proteome</keyword>
<comment type="caution">
    <text evidence="2">The sequence shown here is derived from an EMBL/GenBank/DDBJ whole genome shotgun (WGS) entry which is preliminary data.</text>
</comment>
<feature type="chain" id="PRO_5015706523" evidence="1">
    <location>
        <begin position="23"/>
        <end position="208"/>
    </location>
</feature>
<keyword evidence="1" id="KW-0732">Signal</keyword>
<dbReference type="InterPro" id="IPR010642">
    <property type="entry name" value="Invasion_prot_B"/>
</dbReference>
<feature type="signal peptide" evidence="1">
    <location>
        <begin position="1"/>
        <end position="22"/>
    </location>
</feature>
<organism evidence="2 3">
    <name type="scientific">Phaeovulum veldkampii DSM 11550</name>
    <dbReference type="NCBI Taxonomy" id="1185920"/>
    <lineage>
        <taxon>Bacteria</taxon>
        <taxon>Pseudomonadati</taxon>
        <taxon>Pseudomonadota</taxon>
        <taxon>Alphaproteobacteria</taxon>
        <taxon>Rhodobacterales</taxon>
        <taxon>Paracoccaceae</taxon>
        <taxon>Phaeovulum</taxon>
    </lineage>
</organism>
<gene>
    <name evidence="2" type="ORF">C5F46_00255</name>
</gene>
<dbReference type="Pfam" id="PF06776">
    <property type="entry name" value="IalB"/>
    <property type="match status" value="1"/>
</dbReference>
<proteinExistence type="predicted"/>
<dbReference type="Gene3D" id="2.60.40.1880">
    <property type="entry name" value="Invasion associated locus B (IalB) protein"/>
    <property type="match status" value="1"/>
</dbReference>
<dbReference type="OrthoDB" id="9797912at2"/>
<dbReference type="AlphaFoldDB" id="A0A2T4JN72"/>
<evidence type="ECO:0000313" key="2">
    <source>
        <dbReference type="EMBL" id="PTE19345.1"/>
    </source>
</evidence>
<evidence type="ECO:0000256" key="1">
    <source>
        <dbReference type="SAM" id="SignalP"/>
    </source>
</evidence>
<dbReference type="InterPro" id="IPR038696">
    <property type="entry name" value="IalB_sf"/>
</dbReference>
<evidence type="ECO:0000313" key="3">
    <source>
        <dbReference type="Proteomes" id="UP000241899"/>
    </source>
</evidence>